<gene>
    <name evidence="2" type="ORF">ACFSAS_18550</name>
</gene>
<keyword evidence="3" id="KW-1185">Reference proteome</keyword>
<evidence type="ECO:0000313" key="3">
    <source>
        <dbReference type="Proteomes" id="UP001597092"/>
    </source>
</evidence>
<dbReference type="Proteomes" id="UP001597092">
    <property type="component" value="Unassembled WGS sequence"/>
</dbReference>
<proteinExistence type="predicted"/>
<feature type="compositionally biased region" description="Basic and acidic residues" evidence="1">
    <location>
        <begin position="71"/>
        <end position="80"/>
    </location>
</feature>
<feature type="region of interest" description="Disordered" evidence="1">
    <location>
        <begin position="57"/>
        <end position="93"/>
    </location>
</feature>
<evidence type="ECO:0000256" key="1">
    <source>
        <dbReference type="SAM" id="MobiDB-lite"/>
    </source>
</evidence>
<reference evidence="2 3" key="1">
    <citation type="journal article" date="2019" name="Int. J. Syst. Evol. Microbiol.">
        <title>The Global Catalogue of Microorganisms (GCM) 10K type strain sequencing project: providing services to taxonomists for standard genome sequencing and annotation.</title>
        <authorList>
            <consortium name="The Broad Institute Genomics Platform"/>
            <consortium name="The Broad Institute Genome Sequencing Center for Infectious Disease"/>
            <person name="Wu L."/>
            <person name="Ma J."/>
        </authorList>
    </citation>
    <scope>NUCLEOTIDE SEQUENCE [LARGE SCALE GENOMIC DNA]</scope>
    <source>
        <strain evidence="2 3">CGMCC 1.10387</strain>
    </source>
</reference>
<accession>A0ABD6DZA7</accession>
<organism evidence="2 3">
    <name type="scientific">Halobellus litoreus</name>
    <dbReference type="NCBI Taxonomy" id="755310"/>
    <lineage>
        <taxon>Archaea</taxon>
        <taxon>Methanobacteriati</taxon>
        <taxon>Methanobacteriota</taxon>
        <taxon>Stenosarchaea group</taxon>
        <taxon>Halobacteria</taxon>
        <taxon>Halobacteriales</taxon>
        <taxon>Haloferacaceae</taxon>
        <taxon>Halobellus</taxon>
    </lineage>
</organism>
<dbReference type="AlphaFoldDB" id="A0ABD6DZA7"/>
<evidence type="ECO:0000313" key="2">
    <source>
        <dbReference type="EMBL" id="MFD1687586.1"/>
    </source>
</evidence>
<name>A0ABD6DZA7_9EURY</name>
<comment type="caution">
    <text evidence="2">The sequence shown here is derived from an EMBL/GenBank/DDBJ whole genome shotgun (WGS) entry which is preliminary data.</text>
</comment>
<protein>
    <submittedName>
        <fullName evidence="2">Uncharacterized protein</fullName>
    </submittedName>
</protein>
<dbReference type="EMBL" id="JBHUDP010000016">
    <property type="protein sequence ID" value="MFD1687586.1"/>
    <property type="molecule type" value="Genomic_DNA"/>
</dbReference>
<sequence length="93" mass="10341">MNPARACDVRTPTESVAARIDSDTKDKLTLAAEECDVTVFVYLETITEEHIDRNPRGLQALESSATSDLDESIRTTREEPPNQFIDGIFNGLE</sequence>
<dbReference type="RefSeq" id="WP_390282640.1">
    <property type="nucleotide sequence ID" value="NZ_JBHUDP010000016.1"/>
</dbReference>